<comment type="pathway">
    <text evidence="7">Glycan biosynthesis; glycogen biosynthesis.</text>
</comment>
<evidence type="ECO:0000256" key="6">
    <source>
        <dbReference type="ARBA" id="ARBA00023056"/>
    </source>
</evidence>
<sequence length="477" mass="55348">MKVLFTTSESVPFLKTGGLADVAGSLPIYLKKEGVDIRVVMPLYSKIEEKYRRKMDYIGYFYVDLGFRHQYAGVLSYKYKGVIYYFIDSEYYFKRDKIYGEVDDGERFIFFSKAATILPKFLDFKADIIHSNDWHTGLVPLYIEDFKKGDSFYSDIKSVHTMHNLKYQGVFPESILQEVAGLSRDYYHEDGLKYYDNINMMKAGIVYSNILTTVSKTYAQEIRYHFFGEGLEGIINKHSGKLRGIVNGIDYDEYNPKTDKKIAKNYTLKTIRNKKQNKLALQEKYGLPVDETVPIISMVTRLVAMKGLDLVRATIEELLQEDIQFVMLGTGDREYEDMFLYFQNKYPDKMAARVYFNEDEAHLIYAGSDIFLMPSMSEPCGISQLISLRYGTIPIVREVGGLKDTIEPYNLYTGKGNGFSFKNFNAHEMLFTIKNAIFIYKDKNNWNNLVQSAMNSKNDWEKSSREYIDLYENLISN</sequence>
<comment type="caution">
    <text evidence="10">The sequence shown here is derived from an EMBL/GenBank/DDBJ whole genome shotgun (WGS) entry which is preliminary data.</text>
</comment>
<gene>
    <name evidence="7 10" type="primary">glgA</name>
    <name evidence="10" type="ORF">TICRE_16840</name>
</gene>
<dbReference type="InterPro" id="IPR001296">
    <property type="entry name" value="Glyco_trans_1"/>
</dbReference>
<evidence type="ECO:0000256" key="2">
    <source>
        <dbReference type="ARBA" id="ARBA00002764"/>
    </source>
</evidence>
<dbReference type="Proteomes" id="UP000186112">
    <property type="component" value="Unassembled WGS sequence"/>
</dbReference>
<comment type="similarity">
    <text evidence="3 7">Belongs to the glycosyltransferase 1 family. Bacterial/plant glycogen synthase subfamily.</text>
</comment>
<dbReference type="GO" id="GO:0009011">
    <property type="term" value="F:alpha-1,4-glucan glucosyltransferase (ADP-glucose donor) activity"/>
    <property type="evidence" value="ECO:0007669"/>
    <property type="project" value="UniProtKB-UniRule"/>
</dbReference>
<dbReference type="EC" id="2.4.1.21" evidence="7"/>
<keyword evidence="4 7" id="KW-0328">Glycosyltransferase</keyword>
<dbReference type="HAMAP" id="MF_00484">
    <property type="entry name" value="Glycogen_synth"/>
    <property type="match status" value="1"/>
</dbReference>
<feature type="binding site" evidence="7">
    <location>
        <position position="15"/>
    </location>
    <ligand>
        <name>ADP-alpha-D-glucose</name>
        <dbReference type="ChEBI" id="CHEBI:57498"/>
    </ligand>
</feature>
<evidence type="ECO:0000256" key="7">
    <source>
        <dbReference type="HAMAP-Rule" id="MF_00484"/>
    </source>
</evidence>
<dbReference type="UniPathway" id="UPA00164"/>
<dbReference type="EMBL" id="LTDM01000032">
    <property type="protein sequence ID" value="OLS02298.1"/>
    <property type="molecule type" value="Genomic_DNA"/>
</dbReference>
<dbReference type="InterPro" id="IPR013534">
    <property type="entry name" value="Starch_synth_cat_dom"/>
</dbReference>
<dbReference type="GO" id="GO:0004373">
    <property type="term" value="F:alpha-1,4-glucan glucosyltransferase (UDP-glucose donor) activity"/>
    <property type="evidence" value="ECO:0007669"/>
    <property type="project" value="InterPro"/>
</dbReference>
<evidence type="ECO:0000256" key="3">
    <source>
        <dbReference type="ARBA" id="ARBA00010281"/>
    </source>
</evidence>
<evidence type="ECO:0000256" key="1">
    <source>
        <dbReference type="ARBA" id="ARBA00001478"/>
    </source>
</evidence>
<feature type="domain" description="Starch synthase catalytic" evidence="9">
    <location>
        <begin position="2"/>
        <end position="236"/>
    </location>
</feature>
<evidence type="ECO:0000313" key="11">
    <source>
        <dbReference type="Proteomes" id="UP000186112"/>
    </source>
</evidence>
<dbReference type="NCBIfam" id="NF001898">
    <property type="entry name" value="PRK00654.1-1"/>
    <property type="match status" value="1"/>
</dbReference>
<proteinExistence type="inferred from homology"/>
<dbReference type="CDD" id="cd03791">
    <property type="entry name" value="GT5_Glycogen_synthase_DULL1-like"/>
    <property type="match status" value="1"/>
</dbReference>
<comment type="function">
    <text evidence="2 7">Synthesizes alpha-1,4-glucan chains using ADP-glucose.</text>
</comment>
<dbReference type="Pfam" id="PF08323">
    <property type="entry name" value="Glyco_transf_5"/>
    <property type="match status" value="1"/>
</dbReference>
<dbReference type="AlphaFoldDB" id="A0A1U7M530"/>
<dbReference type="NCBIfam" id="TIGR02095">
    <property type="entry name" value="glgA"/>
    <property type="match status" value="1"/>
</dbReference>
<evidence type="ECO:0000256" key="5">
    <source>
        <dbReference type="ARBA" id="ARBA00022679"/>
    </source>
</evidence>
<keyword evidence="6 7" id="KW-0320">Glycogen biosynthesis</keyword>
<dbReference type="PANTHER" id="PTHR45825">
    <property type="entry name" value="GRANULE-BOUND STARCH SYNTHASE 1, CHLOROPLASTIC/AMYLOPLASTIC"/>
    <property type="match status" value="1"/>
</dbReference>
<dbReference type="PANTHER" id="PTHR45825:SF11">
    <property type="entry name" value="ALPHA AMYLASE DOMAIN-CONTAINING PROTEIN"/>
    <property type="match status" value="1"/>
</dbReference>
<comment type="catalytic activity">
    <reaction evidence="1 7">
        <text>[(1-&gt;4)-alpha-D-glucosyl](n) + ADP-alpha-D-glucose = [(1-&gt;4)-alpha-D-glucosyl](n+1) + ADP + H(+)</text>
        <dbReference type="Rhea" id="RHEA:18189"/>
        <dbReference type="Rhea" id="RHEA-COMP:9584"/>
        <dbReference type="Rhea" id="RHEA-COMP:9587"/>
        <dbReference type="ChEBI" id="CHEBI:15378"/>
        <dbReference type="ChEBI" id="CHEBI:15444"/>
        <dbReference type="ChEBI" id="CHEBI:57498"/>
        <dbReference type="ChEBI" id="CHEBI:456216"/>
        <dbReference type="EC" id="2.4.1.21"/>
    </reaction>
</comment>
<evidence type="ECO:0000259" key="9">
    <source>
        <dbReference type="Pfam" id="PF08323"/>
    </source>
</evidence>
<dbReference type="RefSeq" id="WP_075727037.1">
    <property type="nucleotide sequence ID" value="NZ_LTDM01000032.1"/>
</dbReference>
<evidence type="ECO:0000313" key="10">
    <source>
        <dbReference type="EMBL" id="OLS02298.1"/>
    </source>
</evidence>
<feature type="domain" description="Glycosyl transferase family 1" evidence="8">
    <location>
        <begin position="288"/>
        <end position="437"/>
    </location>
</feature>
<dbReference type="GO" id="GO:0005978">
    <property type="term" value="P:glycogen biosynthetic process"/>
    <property type="evidence" value="ECO:0007669"/>
    <property type="project" value="UniProtKB-UniRule"/>
</dbReference>
<dbReference type="Gene3D" id="3.40.50.2000">
    <property type="entry name" value="Glycogen Phosphorylase B"/>
    <property type="match status" value="2"/>
</dbReference>
<evidence type="ECO:0000256" key="4">
    <source>
        <dbReference type="ARBA" id="ARBA00022676"/>
    </source>
</evidence>
<keyword evidence="5 7" id="KW-0808">Transferase</keyword>
<accession>A0A1U7M530</accession>
<dbReference type="SUPFAM" id="SSF53756">
    <property type="entry name" value="UDP-Glycosyltransferase/glycogen phosphorylase"/>
    <property type="match status" value="1"/>
</dbReference>
<evidence type="ECO:0000259" key="8">
    <source>
        <dbReference type="Pfam" id="PF00534"/>
    </source>
</evidence>
<dbReference type="Pfam" id="PF00534">
    <property type="entry name" value="Glycos_transf_1"/>
    <property type="match status" value="1"/>
</dbReference>
<dbReference type="OrthoDB" id="9808590at2"/>
<keyword evidence="11" id="KW-1185">Reference proteome</keyword>
<reference evidence="10 11" key="1">
    <citation type="submission" date="2016-02" db="EMBL/GenBank/DDBJ databases">
        <title>Genome sequence of Tissierella creatinophila DSM 6911.</title>
        <authorList>
            <person name="Poehlein A."/>
            <person name="Daniel R."/>
        </authorList>
    </citation>
    <scope>NUCLEOTIDE SEQUENCE [LARGE SCALE GENOMIC DNA]</scope>
    <source>
        <strain evidence="10 11">DSM 6911</strain>
    </source>
</reference>
<protein>
    <recommendedName>
        <fullName evidence="7">Glycogen synthase</fullName>
        <ecNumber evidence="7">2.4.1.21</ecNumber>
    </recommendedName>
    <alternativeName>
        <fullName evidence="7">Starch [bacterial glycogen] synthase</fullName>
    </alternativeName>
</protein>
<organism evidence="10 11">
    <name type="scientific">Tissierella creatinophila DSM 6911</name>
    <dbReference type="NCBI Taxonomy" id="1123403"/>
    <lineage>
        <taxon>Bacteria</taxon>
        <taxon>Bacillati</taxon>
        <taxon>Bacillota</taxon>
        <taxon>Tissierellia</taxon>
        <taxon>Tissierellales</taxon>
        <taxon>Tissierellaceae</taxon>
        <taxon>Tissierella</taxon>
    </lineage>
</organism>
<name>A0A1U7M530_TISCR</name>
<dbReference type="InterPro" id="IPR011835">
    <property type="entry name" value="GS/SS"/>
</dbReference>